<evidence type="ECO:0000256" key="4">
    <source>
        <dbReference type="ARBA" id="ARBA00023027"/>
    </source>
</evidence>
<dbReference type="InterPro" id="IPR029014">
    <property type="entry name" value="NiFe-Hase_large"/>
</dbReference>
<keyword evidence="5" id="KW-0472">Membrane</keyword>
<dbReference type="AlphaFoldDB" id="A0A1R3L2H5"/>
<evidence type="ECO:0000259" key="6">
    <source>
        <dbReference type="Pfam" id="PF00346"/>
    </source>
</evidence>
<gene>
    <name evidence="7" type="ORF">COLO4_01459</name>
</gene>
<evidence type="ECO:0000256" key="5">
    <source>
        <dbReference type="SAM" id="Phobius"/>
    </source>
</evidence>
<dbReference type="InterPro" id="IPR042106">
    <property type="entry name" value="Nuo/plastoQ_OxRdtase_6_NuoJ"/>
</dbReference>
<evidence type="ECO:0000256" key="1">
    <source>
        <dbReference type="ARBA" id="ARBA00005698"/>
    </source>
</evidence>
<keyword evidence="5" id="KW-0812">Transmembrane</keyword>
<dbReference type="Gene3D" id="1.20.120.1200">
    <property type="entry name" value="NADH-ubiquinone/plastoquinone oxidoreductase chain 6, subunit NuoJ"/>
    <property type="match status" value="1"/>
</dbReference>
<evidence type="ECO:0000256" key="2">
    <source>
        <dbReference type="ARBA" id="ARBA00005769"/>
    </source>
</evidence>
<protein>
    <submittedName>
        <fullName evidence="7">NADH-quinone oxidoreductase, subunit D</fullName>
    </submittedName>
</protein>
<dbReference type="STRING" id="93759.A0A1R3L2H5"/>
<evidence type="ECO:0000313" key="7">
    <source>
        <dbReference type="EMBL" id="OMP13542.1"/>
    </source>
</evidence>
<keyword evidence="8" id="KW-1185">Reference proteome</keyword>
<feature type="transmembrane region" description="Helical" evidence="5">
    <location>
        <begin position="228"/>
        <end position="252"/>
    </location>
</feature>
<reference evidence="8" key="1">
    <citation type="submission" date="2013-09" db="EMBL/GenBank/DDBJ databases">
        <title>Corchorus olitorius genome sequencing.</title>
        <authorList>
            <person name="Alam M."/>
            <person name="Haque M.S."/>
            <person name="Islam M.S."/>
            <person name="Emdad E.M."/>
            <person name="Islam M.M."/>
            <person name="Ahmed B."/>
            <person name="Halim A."/>
            <person name="Hossen Q.M.M."/>
            <person name="Hossain M.Z."/>
            <person name="Ahmed R."/>
            <person name="Khan M.M."/>
            <person name="Islam R."/>
            <person name="Rashid M.M."/>
            <person name="Khan S.A."/>
            <person name="Rahman M.S."/>
            <person name="Alam M."/>
            <person name="Yahiya A.S."/>
            <person name="Khan M.S."/>
            <person name="Azam M.S."/>
            <person name="Haque T."/>
            <person name="Lashkar M.Z.H."/>
            <person name="Akhand A.I."/>
            <person name="Morshed G."/>
            <person name="Roy S."/>
            <person name="Uddin K.S."/>
            <person name="Rabeya T."/>
            <person name="Hossain A.S."/>
            <person name="Chowdhury A."/>
            <person name="Snigdha A.R."/>
            <person name="Mortoza M.S."/>
            <person name="Matin S.A."/>
            <person name="Hoque S.M.E."/>
            <person name="Islam M.K."/>
            <person name="Roy D.K."/>
            <person name="Haider R."/>
            <person name="Moosa M.M."/>
            <person name="Elias S.M."/>
            <person name="Hasan A.M."/>
            <person name="Jahan S."/>
            <person name="Shafiuddin M."/>
            <person name="Mahmood N."/>
            <person name="Shommy N.S."/>
        </authorList>
    </citation>
    <scope>NUCLEOTIDE SEQUENCE [LARGE SCALE GENOMIC DNA]</scope>
    <source>
        <strain evidence="8">cv. O-4</strain>
    </source>
</reference>
<dbReference type="InterPro" id="IPR001457">
    <property type="entry name" value="NADH_UbQ/plastoQ_OxRdtase_su6"/>
</dbReference>
<dbReference type="EMBL" id="AWUE01003974">
    <property type="protein sequence ID" value="OMP13542.1"/>
    <property type="molecule type" value="Genomic_DNA"/>
</dbReference>
<dbReference type="OrthoDB" id="1845069at2759"/>
<keyword evidence="5" id="KW-1133">Transmembrane helix</keyword>
<accession>A0A1R3L2H5</accession>
<dbReference type="GO" id="GO:0008137">
    <property type="term" value="F:NADH dehydrogenase (ubiquinone) activity"/>
    <property type="evidence" value="ECO:0007669"/>
    <property type="project" value="InterPro"/>
</dbReference>
<dbReference type="PANTHER" id="PTHR11993">
    <property type="entry name" value="NADH-UBIQUINONE OXIDOREDUCTASE 49 KDA SUBUNIT"/>
    <property type="match status" value="1"/>
</dbReference>
<dbReference type="Gene3D" id="1.10.645.10">
    <property type="entry name" value="Cytochrome-c3 Hydrogenase, chain B"/>
    <property type="match status" value="1"/>
</dbReference>
<dbReference type="GO" id="GO:0005739">
    <property type="term" value="C:mitochondrion"/>
    <property type="evidence" value="ECO:0007669"/>
    <property type="project" value="GOC"/>
</dbReference>
<dbReference type="InterPro" id="IPR001135">
    <property type="entry name" value="NADH_Q_OxRdtase_suD"/>
</dbReference>
<dbReference type="Pfam" id="PF00346">
    <property type="entry name" value="Complex1_49kDa"/>
    <property type="match status" value="1"/>
</dbReference>
<dbReference type="GO" id="GO:0048038">
    <property type="term" value="F:quinone binding"/>
    <property type="evidence" value="ECO:0007669"/>
    <property type="project" value="InterPro"/>
</dbReference>
<feature type="transmembrane region" description="Helical" evidence="5">
    <location>
        <begin position="184"/>
        <end position="208"/>
    </location>
</feature>
<feature type="domain" description="NADH-quinone oxidoreductase subunit D" evidence="6">
    <location>
        <begin position="1"/>
        <end position="172"/>
    </location>
</feature>
<comment type="caution">
    <text evidence="7">The sequence shown here is derived from an EMBL/GenBank/DDBJ whole genome shotgun (WGS) entry which is preliminary data.</text>
</comment>
<organism evidence="7 8">
    <name type="scientific">Corchorus olitorius</name>
    <dbReference type="NCBI Taxonomy" id="93759"/>
    <lineage>
        <taxon>Eukaryota</taxon>
        <taxon>Viridiplantae</taxon>
        <taxon>Streptophyta</taxon>
        <taxon>Embryophyta</taxon>
        <taxon>Tracheophyta</taxon>
        <taxon>Spermatophyta</taxon>
        <taxon>Magnoliopsida</taxon>
        <taxon>eudicotyledons</taxon>
        <taxon>Gunneridae</taxon>
        <taxon>Pentapetalae</taxon>
        <taxon>rosids</taxon>
        <taxon>malvids</taxon>
        <taxon>Malvales</taxon>
        <taxon>Malvaceae</taxon>
        <taxon>Grewioideae</taxon>
        <taxon>Apeibeae</taxon>
        <taxon>Corchorus</taxon>
    </lineage>
</organism>
<sequence>MLRGSGISYDLRRDYPYEVYDQLTFSVPVGTKGDCYDRYFLRVEEMRQSLNIIGQCLNQIPTGSIKSDDQKLTAPTRLQVKQSMESLIQHFKLYTEGYPVPAGETYTAVEAPKGEFGVFTAAADSSRLYRCKIKAPGFLHLQGLDFMTQGHMLADVVTAIGTQDIVFGEVDRTVALYLHVGAEFLAFLFLIVYVGAIAILFLFVIMLLQLKVVATTPAPFASLRAKLLGATAFIAVFGLVDTLSTSLSDFFAISNMGTLKATVATTENLV</sequence>
<evidence type="ECO:0000256" key="3">
    <source>
        <dbReference type="ARBA" id="ARBA00022967"/>
    </source>
</evidence>
<dbReference type="GO" id="GO:0016651">
    <property type="term" value="F:oxidoreductase activity, acting on NAD(P)H"/>
    <property type="evidence" value="ECO:0007669"/>
    <property type="project" value="InterPro"/>
</dbReference>
<dbReference type="Proteomes" id="UP000187203">
    <property type="component" value="Unassembled WGS sequence"/>
</dbReference>
<dbReference type="InterPro" id="IPR022885">
    <property type="entry name" value="NDH1_su_D/H"/>
</dbReference>
<dbReference type="SUPFAM" id="SSF56762">
    <property type="entry name" value="HydB/Nqo4-like"/>
    <property type="match status" value="1"/>
</dbReference>
<dbReference type="Pfam" id="PF00499">
    <property type="entry name" value="Oxidored_q3"/>
    <property type="match status" value="1"/>
</dbReference>
<comment type="similarity">
    <text evidence="2">Belongs to the complex I 49 kDa subunit family.</text>
</comment>
<dbReference type="GO" id="GO:0006120">
    <property type="term" value="P:mitochondrial electron transport, NADH to ubiquinone"/>
    <property type="evidence" value="ECO:0007669"/>
    <property type="project" value="TreeGrafter"/>
</dbReference>
<keyword evidence="3" id="KW-1278">Translocase</keyword>
<comment type="similarity">
    <text evidence="1">Belongs to the complex I subunit 6 family.</text>
</comment>
<dbReference type="GO" id="GO:0051287">
    <property type="term" value="F:NAD binding"/>
    <property type="evidence" value="ECO:0007669"/>
    <property type="project" value="InterPro"/>
</dbReference>
<name>A0A1R3L2H5_9ROSI</name>
<dbReference type="PANTHER" id="PTHR11993:SF10">
    <property type="entry name" value="NADH DEHYDROGENASE [UBIQUINONE] IRON-SULFUR PROTEIN 2, MITOCHONDRIAL"/>
    <property type="match status" value="1"/>
</dbReference>
<keyword evidence="4" id="KW-0520">NAD</keyword>
<evidence type="ECO:0000313" key="8">
    <source>
        <dbReference type="Proteomes" id="UP000187203"/>
    </source>
</evidence>
<proteinExistence type="inferred from homology"/>